<evidence type="ECO:0000256" key="1">
    <source>
        <dbReference type="SAM" id="MobiDB-lite"/>
    </source>
</evidence>
<evidence type="ECO:0008006" key="4">
    <source>
        <dbReference type="Google" id="ProtNLM"/>
    </source>
</evidence>
<evidence type="ECO:0000313" key="2">
    <source>
        <dbReference type="EMBL" id="KXG77976.1"/>
    </source>
</evidence>
<accession>A0A140LBQ1</accession>
<gene>
    <name evidence="2" type="ORF">AN618_07840</name>
</gene>
<feature type="compositionally biased region" description="Gly residues" evidence="1">
    <location>
        <begin position="80"/>
        <end position="89"/>
    </location>
</feature>
<comment type="caution">
    <text evidence="2">The sequence shown here is derived from an EMBL/GenBank/DDBJ whole genome shotgun (WGS) entry which is preliminary data.</text>
</comment>
<name>A0A140LBQ1_9FIRM</name>
<dbReference type="AlphaFoldDB" id="A0A140LBQ1"/>
<keyword evidence="3" id="KW-1185">Reference proteome</keyword>
<dbReference type="STRING" id="520764.AN618_07840"/>
<sequence length="303" mass="33772">MVKPPKALRVFLMYTCKVLLLFIILALIAGCSKSSARSSPESSGQQKKGMFALKKLEEDVEKLVKEFEKDYIAVKAPPAGGAGGQGAQSGGEDQSKQGQNKGRSEGQSQQSKGGQQGAGQQGASQQKGSSQQPDWAKYEKMVFLIHDEWNEFREQAMQQGAQMDMITTFNEKLNEVTKMLTKQDLYGGLLAANDLYYRTVAFESLFESGPAVSAKRTLYYLRDAAYRALSDQNEEASASMMKAQEEWKMGKTRLKDGVTANKVEFSLKELKEAIEVKDPNLIKMKYQIAEKNIKEAEKNFQKK</sequence>
<dbReference type="EMBL" id="LOED01000006">
    <property type="protein sequence ID" value="KXG77976.1"/>
    <property type="molecule type" value="Genomic_DNA"/>
</dbReference>
<protein>
    <recommendedName>
        <fullName evidence="4">Lipoprotein</fullName>
    </recommendedName>
</protein>
<dbReference type="PROSITE" id="PS51257">
    <property type="entry name" value="PROKAR_LIPOPROTEIN"/>
    <property type="match status" value="1"/>
</dbReference>
<feature type="region of interest" description="Disordered" evidence="1">
    <location>
        <begin position="76"/>
        <end position="133"/>
    </location>
</feature>
<feature type="compositionally biased region" description="Low complexity" evidence="1">
    <location>
        <begin position="121"/>
        <end position="132"/>
    </location>
</feature>
<evidence type="ECO:0000313" key="3">
    <source>
        <dbReference type="Proteomes" id="UP000070427"/>
    </source>
</evidence>
<dbReference type="Proteomes" id="UP000070427">
    <property type="component" value="Unassembled WGS sequence"/>
</dbReference>
<organism evidence="2 3">
    <name type="scientific">Fervidicola ferrireducens</name>
    <dbReference type="NCBI Taxonomy" id="520764"/>
    <lineage>
        <taxon>Bacteria</taxon>
        <taxon>Bacillati</taxon>
        <taxon>Bacillota</taxon>
        <taxon>Clostridia</taxon>
        <taxon>Thermosediminibacterales</taxon>
        <taxon>Thermosediminibacteraceae</taxon>
        <taxon>Fervidicola</taxon>
    </lineage>
</organism>
<reference evidence="2 3" key="1">
    <citation type="submission" date="2015-12" db="EMBL/GenBank/DDBJ databases">
        <title>Draft genome sequnece of Fervidicola ferrireducens strain Y170.</title>
        <authorList>
            <person name="Patel B.K."/>
        </authorList>
    </citation>
    <scope>NUCLEOTIDE SEQUENCE [LARGE SCALE GENOMIC DNA]</scope>
    <source>
        <strain evidence="2 3">Y170</strain>
    </source>
</reference>
<dbReference type="InParanoid" id="A0A140LBQ1"/>
<proteinExistence type="predicted"/>